<gene>
    <name evidence="1" type="ORF">RMCT_4277</name>
</gene>
<dbReference type="STRING" id="1797.RMCT_4277"/>
<dbReference type="Proteomes" id="UP000069654">
    <property type="component" value="Unassembled WGS sequence"/>
</dbReference>
<protein>
    <submittedName>
        <fullName evidence="1">Uncharacterized protein</fullName>
    </submittedName>
</protein>
<organism evidence="1 2">
    <name type="scientific">Mycolicibacterium thermoresistibile</name>
    <name type="common">Mycobacterium thermoresistibile</name>
    <dbReference type="NCBI Taxonomy" id="1797"/>
    <lineage>
        <taxon>Bacteria</taxon>
        <taxon>Bacillati</taxon>
        <taxon>Actinomycetota</taxon>
        <taxon>Actinomycetes</taxon>
        <taxon>Mycobacteriales</taxon>
        <taxon>Mycobacteriaceae</taxon>
        <taxon>Mycolicibacterium</taxon>
    </lineage>
</organism>
<comment type="caution">
    <text evidence="1">The sequence shown here is derived from an EMBL/GenBank/DDBJ whole genome shotgun (WGS) entry which is preliminary data.</text>
</comment>
<dbReference type="EMBL" id="BCTB01000052">
    <property type="protein sequence ID" value="GAT17308.1"/>
    <property type="molecule type" value="Genomic_DNA"/>
</dbReference>
<reference evidence="1 2" key="1">
    <citation type="journal article" date="2016" name="Genome Announc.">
        <title>Draft Genome Sequences of Five Rapidly Growing Mycobacterium Species, M. thermoresistibile, M. fortuitum subsp. acetamidolyticum, M. canariasense, M. brisbanense, and M. novocastrense.</title>
        <authorList>
            <person name="Katahira K."/>
            <person name="Ogura Y."/>
            <person name="Gotoh Y."/>
            <person name="Hayashi T."/>
        </authorList>
    </citation>
    <scope>NUCLEOTIDE SEQUENCE [LARGE SCALE GENOMIC DNA]</scope>
    <source>
        <strain evidence="1 2">JCM6362</strain>
    </source>
</reference>
<accession>A0A100XJ14</accession>
<reference evidence="2" key="2">
    <citation type="submission" date="2016-02" db="EMBL/GenBank/DDBJ databases">
        <title>Draft genome sequence of five rapidly growing Mycobacterium species.</title>
        <authorList>
            <person name="Katahira K."/>
            <person name="Gotou Y."/>
            <person name="Iida K."/>
            <person name="Ogura Y."/>
            <person name="Hayashi T."/>
        </authorList>
    </citation>
    <scope>NUCLEOTIDE SEQUENCE [LARGE SCALE GENOMIC DNA]</scope>
    <source>
        <strain evidence="2">JCM6362</strain>
    </source>
</reference>
<name>A0A100XJ14_MYCTH</name>
<evidence type="ECO:0000313" key="2">
    <source>
        <dbReference type="Proteomes" id="UP000069654"/>
    </source>
</evidence>
<dbReference type="AlphaFoldDB" id="A0A100XJ14"/>
<evidence type="ECO:0000313" key="1">
    <source>
        <dbReference type="EMBL" id="GAT17308.1"/>
    </source>
</evidence>
<sequence length="66" mass="7063">MHRARAVYLDAATSSALLKPQAEVAVAPRTRSGIGRRELISDTRHGFARAGDPFIKGGTVDVPVFT</sequence>
<proteinExistence type="predicted"/>